<dbReference type="HOGENOM" id="CLU_1050059_0_0_1"/>
<keyword evidence="3" id="KW-1185">Reference proteome</keyword>
<dbReference type="VEuPathDB" id="FungiDB:TSTA_040180"/>
<evidence type="ECO:0000313" key="2">
    <source>
        <dbReference type="EMBL" id="EED20824.1"/>
    </source>
</evidence>
<dbReference type="InParanoid" id="B8M481"/>
<reference evidence="3" key="1">
    <citation type="journal article" date="2015" name="Genome Announc.">
        <title>Genome sequence of the AIDS-associated pathogen Penicillium marneffei (ATCC18224) and its near taxonomic relative Talaromyces stipitatus (ATCC10500).</title>
        <authorList>
            <person name="Nierman W.C."/>
            <person name="Fedorova-Abrams N.D."/>
            <person name="Andrianopoulos A."/>
        </authorList>
    </citation>
    <scope>NUCLEOTIDE SEQUENCE [LARGE SCALE GENOMIC DNA]</scope>
    <source>
        <strain evidence="3">ATCC 10500 / CBS 375.48 / QM 6759 / NRRL 1006</strain>
    </source>
</reference>
<protein>
    <submittedName>
        <fullName evidence="2">Uncharacterized protein</fullName>
    </submittedName>
</protein>
<dbReference type="EMBL" id="EQ962654">
    <property type="protein sequence ID" value="EED20824.1"/>
    <property type="molecule type" value="Genomic_DNA"/>
</dbReference>
<dbReference type="AlphaFoldDB" id="B8M481"/>
<evidence type="ECO:0000313" key="3">
    <source>
        <dbReference type="Proteomes" id="UP000001745"/>
    </source>
</evidence>
<dbReference type="PhylomeDB" id="B8M481"/>
<evidence type="ECO:0000256" key="1">
    <source>
        <dbReference type="SAM" id="MobiDB-lite"/>
    </source>
</evidence>
<feature type="region of interest" description="Disordered" evidence="1">
    <location>
        <begin position="1"/>
        <end position="25"/>
    </location>
</feature>
<sequence>MSTSFLSGLLSGDKEASKPALDTTPAPALEPIHDLDLANILYVQNIPDVPDTHKPALYANVKSINLWVAWELTRVEGLIKTKVDGKNLPSDDSVASKSKRTGYRAKVADSSRGQSPCVKATEDKISFVVLYALLGIINVPQSPQLSNIVKALGLGFDGTGKTVQPYVWYIIDHQLDPVRQTPEAVIKTFSFSVTITESTASTETAASTKAASAPKEKTYEAIINYTSSAVQFNFGLWNTNAPKDDEQLALGKKILAHRRLNLLEI</sequence>
<dbReference type="OrthoDB" id="4719947at2759"/>
<dbReference type="GeneID" id="8109777"/>
<gene>
    <name evidence="2" type="ORF">TSTA_040180</name>
</gene>
<name>B8M481_TALSN</name>
<dbReference type="RefSeq" id="XP_002481258.1">
    <property type="nucleotide sequence ID" value="XM_002481213.1"/>
</dbReference>
<proteinExistence type="predicted"/>
<organism evidence="2 3">
    <name type="scientific">Talaromyces stipitatus (strain ATCC 10500 / CBS 375.48 / QM 6759 / NRRL 1006)</name>
    <name type="common">Penicillium stipitatum</name>
    <dbReference type="NCBI Taxonomy" id="441959"/>
    <lineage>
        <taxon>Eukaryota</taxon>
        <taxon>Fungi</taxon>
        <taxon>Dikarya</taxon>
        <taxon>Ascomycota</taxon>
        <taxon>Pezizomycotina</taxon>
        <taxon>Eurotiomycetes</taxon>
        <taxon>Eurotiomycetidae</taxon>
        <taxon>Eurotiales</taxon>
        <taxon>Trichocomaceae</taxon>
        <taxon>Talaromyces</taxon>
        <taxon>Talaromyces sect. Talaromyces</taxon>
    </lineage>
</organism>
<dbReference type="OMA" id="ETTRCEQ"/>
<accession>B8M481</accession>
<dbReference type="Proteomes" id="UP000001745">
    <property type="component" value="Unassembled WGS sequence"/>
</dbReference>